<accession>A0A3Q0J9R4</accession>
<feature type="compositionally biased region" description="Basic and acidic residues" evidence="1">
    <location>
        <begin position="558"/>
        <end position="570"/>
    </location>
</feature>
<feature type="compositionally biased region" description="Polar residues" evidence="1">
    <location>
        <begin position="268"/>
        <end position="278"/>
    </location>
</feature>
<feature type="compositionally biased region" description="Low complexity" evidence="1">
    <location>
        <begin position="113"/>
        <end position="151"/>
    </location>
</feature>
<feature type="compositionally biased region" description="Polar residues" evidence="1">
    <location>
        <begin position="508"/>
        <end position="517"/>
    </location>
</feature>
<organism evidence="2 3">
    <name type="scientific">Diaphorina citri</name>
    <name type="common">Asian citrus psyllid</name>
    <dbReference type="NCBI Taxonomy" id="121845"/>
    <lineage>
        <taxon>Eukaryota</taxon>
        <taxon>Metazoa</taxon>
        <taxon>Ecdysozoa</taxon>
        <taxon>Arthropoda</taxon>
        <taxon>Hexapoda</taxon>
        <taxon>Insecta</taxon>
        <taxon>Pterygota</taxon>
        <taxon>Neoptera</taxon>
        <taxon>Paraneoptera</taxon>
        <taxon>Hemiptera</taxon>
        <taxon>Sternorrhyncha</taxon>
        <taxon>Psylloidea</taxon>
        <taxon>Psyllidae</taxon>
        <taxon>Diaphorininae</taxon>
        <taxon>Diaphorina</taxon>
    </lineage>
</organism>
<feature type="compositionally biased region" description="Polar residues" evidence="1">
    <location>
        <begin position="228"/>
        <end position="247"/>
    </location>
</feature>
<feature type="compositionally biased region" description="Low complexity" evidence="1">
    <location>
        <begin position="43"/>
        <end position="64"/>
    </location>
</feature>
<feature type="region of interest" description="Disordered" evidence="1">
    <location>
        <begin position="27"/>
        <end position="164"/>
    </location>
</feature>
<evidence type="ECO:0000313" key="2">
    <source>
        <dbReference type="Proteomes" id="UP000079169"/>
    </source>
</evidence>
<sequence>MIEEVVVDTMADETEMIVPLAHTRNSTSGQYYDEYNNRPYNRSYQQSDSRYSSSQDISSDKYASNETLHRQNRPYRGSQSDLARNRPRNIDNRYERNYRRDGEGDYGKNNQYNNGRRNSQQYSNNNRYNNRNTQDPVASSPVDIPSSDPVDLTSPTSDPMEDNVGVTELSDQLNSTHLTDQSEQSPRSAVFKAWNSKPRGLEFESQQQHEKRNRKVMYTTENSRNDDNSNPIPDSQDSGPPTTNHRSAVLNQSTKSYERNDNVGVTELSDQLNSTHLTDQSEQRSRQQNHRGGHSDGKGGWGGGSSFRHHQGQNSYGSSQDYNDRYGEPKRKQYNSNSTAPPGARGDILILIWDQEQESNPEGEDNTDGSNSVNLAFHWSRLDWTESVDEDVWVTSSKSNEPQELPRLDPSPPSSTSKPSPPPVLYDDKDWSAVRNKPQSDDTSSVHRRNQFQGSYWELPPRFRKKFEQEANQQQPPPPRTSNPQPPSSYSSSQPPPSLGDSPYHSLGTYSDSQWSGESVEVRGTYSDSQWSGESVEVRGHTRQDNSKFNSLPPPGRSRHEGAPRGDYNRGRRFSTAYDADTGDYAARPNETDQPQSLPVSSVKQDRPNETSKVN</sequence>
<feature type="compositionally biased region" description="Pro residues" evidence="1">
    <location>
        <begin position="475"/>
        <end position="487"/>
    </location>
</feature>
<feature type="compositionally biased region" description="Polar residues" evidence="1">
    <location>
        <begin position="592"/>
        <end position="603"/>
    </location>
</feature>
<feature type="region of interest" description="Disordered" evidence="1">
    <location>
        <begin position="395"/>
        <end position="615"/>
    </location>
</feature>
<dbReference type="AlphaFoldDB" id="A0A3Q0J9R4"/>
<protein>
    <submittedName>
        <fullName evidence="3">Uncharacterized protein</fullName>
    </submittedName>
</protein>
<dbReference type="RefSeq" id="XP_026685199.1">
    <property type="nucleotide sequence ID" value="XM_026829398.1"/>
</dbReference>
<dbReference type="Proteomes" id="UP000079169">
    <property type="component" value="Unplaced"/>
</dbReference>
<reference evidence="3" key="1">
    <citation type="submission" date="2025-08" db="UniProtKB">
        <authorList>
            <consortium name="RefSeq"/>
        </authorList>
    </citation>
    <scope>IDENTIFICATION</scope>
</reference>
<feature type="region of interest" description="Disordered" evidence="1">
    <location>
        <begin position="220"/>
        <end position="247"/>
    </location>
</feature>
<keyword evidence="2" id="KW-1185">Reference proteome</keyword>
<feature type="compositionally biased region" description="Basic and acidic residues" evidence="1">
    <location>
        <begin position="322"/>
        <end position="331"/>
    </location>
</feature>
<proteinExistence type="predicted"/>
<name>A0A3Q0J9R4_DIACI</name>
<feature type="region of interest" description="Disordered" evidence="1">
    <location>
        <begin position="267"/>
        <end position="344"/>
    </location>
</feature>
<gene>
    <name evidence="3" type="primary">LOC113470729</name>
</gene>
<feature type="compositionally biased region" description="Low complexity" evidence="1">
    <location>
        <begin position="576"/>
        <end position="587"/>
    </location>
</feature>
<feature type="compositionally biased region" description="Basic and acidic residues" evidence="1">
    <location>
        <begin position="88"/>
        <end position="106"/>
    </location>
</feature>
<feature type="compositionally biased region" description="Pro residues" evidence="1">
    <location>
        <begin position="409"/>
        <end position="424"/>
    </location>
</feature>
<dbReference type="GeneID" id="113470729"/>
<evidence type="ECO:0000313" key="3">
    <source>
        <dbReference type="RefSeq" id="XP_026685199.1"/>
    </source>
</evidence>
<dbReference type="PaxDb" id="121845-A0A3Q0J9R4"/>
<feature type="compositionally biased region" description="Basic and acidic residues" evidence="1">
    <location>
        <begin position="536"/>
        <end position="546"/>
    </location>
</feature>
<dbReference type="KEGG" id="dci:113470729"/>
<evidence type="ECO:0000256" key="1">
    <source>
        <dbReference type="SAM" id="MobiDB-lite"/>
    </source>
</evidence>
<feature type="compositionally biased region" description="Polar residues" evidence="1">
    <location>
        <begin position="312"/>
        <end position="321"/>
    </location>
</feature>
<feature type="compositionally biased region" description="Basic and acidic residues" evidence="1">
    <location>
        <begin position="604"/>
        <end position="615"/>
    </location>
</feature>